<feature type="transmembrane region" description="Helical" evidence="8">
    <location>
        <begin position="277"/>
        <end position="294"/>
    </location>
</feature>
<evidence type="ECO:0000256" key="6">
    <source>
        <dbReference type="ARBA" id="ARBA00050768"/>
    </source>
</evidence>
<gene>
    <name evidence="9" type="ORF">CPB83DRAFT_865624</name>
</gene>
<organism evidence="9 10">
    <name type="scientific">Crepidotus variabilis</name>
    <dbReference type="NCBI Taxonomy" id="179855"/>
    <lineage>
        <taxon>Eukaryota</taxon>
        <taxon>Fungi</taxon>
        <taxon>Dikarya</taxon>
        <taxon>Basidiomycota</taxon>
        <taxon>Agaricomycotina</taxon>
        <taxon>Agaricomycetes</taxon>
        <taxon>Agaricomycetidae</taxon>
        <taxon>Agaricales</taxon>
        <taxon>Agaricineae</taxon>
        <taxon>Crepidotaceae</taxon>
        <taxon>Crepidotus</taxon>
    </lineage>
</organism>
<feature type="transmembrane region" description="Helical" evidence="8">
    <location>
        <begin position="403"/>
        <end position="421"/>
    </location>
</feature>
<proteinExistence type="inferred from homology"/>
<evidence type="ECO:0000313" key="10">
    <source>
        <dbReference type="Proteomes" id="UP000807306"/>
    </source>
</evidence>
<comment type="similarity">
    <text evidence="5">Belongs to the laat-1 family.</text>
</comment>
<comment type="subcellular location">
    <subcellularLocation>
        <location evidence="1">Membrane</location>
        <topology evidence="1">Multi-pass membrane protein</topology>
    </subcellularLocation>
</comment>
<dbReference type="EMBL" id="MU157824">
    <property type="protein sequence ID" value="KAF9535260.1"/>
    <property type="molecule type" value="Genomic_DNA"/>
</dbReference>
<dbReference type="GO" id="GO:0034488">
    <property type="term" value="P:basic amino acid transmembrane export from vacuole"/>
    <property type="evidence" value="ECO:0007669"/>
    <property type="project" value="TreeGrafter"/>
</dbReference>
<keyword evidence="4 8" id="KW-0472">Membrane</keyword>
<dbReference type="SMART" id="SM00679">
    <property type="entry name" value="CTNS"/>
    <property type="match status" value="2"/>
</dbReference>
<dbReference type="GO" id="GO:0000329">
    <property type="term" value="C:fungal-type vacuole membrane"/>
    <property type="evidence" value="ECO:0007669"/>
    <property type="project" value="TreeGrafter"/>
</dbReference>
<feature type="region of interest" description="Disordered" evidence="7">
    <location>
        <begin position="143"/>
        <end position="205"/>
    </location>
</feature>
<evidence type="ECO:0000256" key="5">
    <source>
        <dbReference type="ARBA" id="ARBA00038039"/>
    </source>
</evidence>
<feature type="compositionally biased region" description="Basic and acidic residues" evidence="7">
    <location>
        <begin position="192"/>
        <end position="202"/>
    </location>
</feature>
<keyword evidence="10" id="KW-1185">Reference proteome</keyword>
<dbReference type="FunFam" id="1.20.1280.290:FF:000009">
    <property type="entry name" value="PQ loop repeat family protein"/>
    <property type="match status" value="1"/>
</dbReference>
<dbReference type="InterPro" id="IPR051415">
    <property type="entry name" value="LAAT-1"/>
</dbReference>
<evidence type="ECO:0000256" key="8">
    <source>
        <dbReference type="SAM" id="Phobius"/>
    </source>
</evidence>
<comment type="catalytic activity">
    <reaction evidence="6">
        <text>L-histidine(out) + L-arginine(in) = L-histidine(in) + L-arginine(out)</text>
        <dbReference type="Rhea" id="RHEA:71063"/>
        <dbReference type="ChEBI" id="CHEBI:32682"/>
        <dbReference type="ChEBI" id="CHEBI:57595"/>
    </reaction>
</comment>
<evidence type="ECO:0000256" key="1">
    <source>
        <dbReference type="ARBA" id="ARBA00004141"/>
    </source>
</evidence>
<evidence type="ECO:0000256" key="4">
    <source>
        <dbReference type="ARBA" id="ARBA00023136"/>
    </source>
</evidence>
<feature type="transmembrane region" description="Helical" evidence="8">
    <location>
        <begin position="441"/>
        <end position="464"/>
    </location>
</feature>
<name>A0A9P6ETR5_9AGAR</name>
<feature type="compositionally biased region" description="Low complexity" evidence="7">
    <location>
        <begin position="163"/>
        <end position="173"/>
    </location>
</feature>
<evidence type="ECO:0000313" key="9">
    <source>
        <dbReference type="EMBL" id="KAF9535260.1"/>
    </source>
</evidence>
<comment type="caution">
    <text evidence="9">The sequence shown here is derived from an EMBL/GenBank/DDBJ whole genome shotgun (WGS) entry which is preliminary data.</text>
</comment>
<dbReference type="Proteomes" id="UP000807306">
    <property type="component" value="Unassembled WGS sequence"/>
</dbReference>
<dbReference type="Gene3D" id="1.20.1280.290">
    <property type="match status" value="2"/>
</dbReference>
<evidence type="ECO:0000256" key="2">
    <source>
        <dbReference type="ARBA" id="ARBA00022692"/>
    </source>
</evidence>
<accession>A0A9P6ETR5</accession>
<feature type="transmembrane region" description="Helical" evidence="8">
    <location>
        <begin position="375"/>
        <end position="391"/>
    </location>
</feature>
<dbReference type="PANTHER" id="PTHR16201">
    <property type="entry name" value="SEVEN TRANSMEMBRANE PROTEIN 1-RELATED"/>
    <property type="match status" value="1"/>
</dbReference>
<keyword evidence="2 8" id="KW-0812">Transmembrane</keyword>
<dbReference type="InterPro" id="IPR006603">
    <property type="entry name" value="PQ-loop_rpt"/>
</dbReference>
<dbReference type="Pfam" id="PF04193">
    <property type="entry name" value="PQ-loop"/>
    <property type="match status" value="2"/>
</dbReference>
<feature type="transmembrane region" description="Helical" evidence="8">
    <location>
        <begin position="71"/>
        <end position="90"/>
    </location>
</feature>
<sequence>MLMVGSVTFSELLGFTSIGCWLGAQFPQVIENIRRQSCEGLALPFLANWLLGDISNLVGCLLTDQLPFQTWLATYFVAVDLVLVVQYFYYYKPPKAHPSIHSHLRSATLPGSGRRMSVDRGASRYRTLSAVASNVAAAAALAAQQDEGEFPHTPRYLRRAGRQSRQTTSTSLTRESEHIEDQEPPPGMMESFHSEGGRDTVPKRVSWSIERHGGRAASVGRGMRPMHLNLNVPVGPNSAVGSETVYHEEPSSGLEASVDSLTPTIVSARSARADRRGSSMVFLGVWALFSFGALSTSHRGGFSSGVTNVGRVLWSPHIAEQPMPLTVDSIIPRKISTPDLEHFEANFEDSPLPVHLKDEPHHDEPLPDEPSSQQILGRFFAWLCCILYLTSRLPQIWKNGLSMYLFIFAFLGNVFYVSSILTSPNVSLPPSEAWEFIRQSLPYLIGSGGTLMFDITIVSQSFCYRPRQHRRHHAATYARVPDEEEAGLLSGDALAAHPSADSAYISNRGRTSRTLANTA</sequence>
<keyword evidence="3 8" id="KW-1133">Transmembrane helix</keyword>
<evidence type="ECO:0000256" key="3">
    <source>
        <dbReference type="ARBA" id="ARBA00022989"/>
    </source>
</evidence>
<dbReference type="AlphaFoldDB" id="A0A9P6ETR5"/>
<dbReference type="PANTHER" id="PTHR16201:SF34">
    <property type="entry name" value="LYSOSOMAL AMINO ACID TRANSPORTER 1"/>
    <property type="match status" value="1"/>
</dbReference>
<dbReference type="GO" id="GO:0015174">
    <property type="term" value="F:basic amino acid transmembrane transporter activity"/>
    <property type="evidence" value="ECO:0007669"/>
    <property type="project" value="TreeGrafter"/>
</dbReference>
<protein>
    <submittedName>
        <fullName evidence="9">PQ loop repeat-domain-containing protein</fullName>
    </submittedName>
</protein>
<reference evidence="9" key="1">
    <citation type="submission" date="2020-11" db="EMBL/GenBank/DDBJ databases">
        <authorList>
            <consortium name="DOE Joint Genome Institute"/>
            <person name="Ahrendt S."/>
            <person name="Riley R."/>
            <person name="Andreopoulos W."/>
            <person name="Labutti K."/>
            <person name="Pangilinan J."/>
            <person name="Ruiz-Duenas F.J."/>
            <person name="Barrasa J.M."/>
            <person name="Sanchez-Garcia M."/>
            <person name="Camarero S."/>
            <person name="Miyauchi S."/>
            <person name="Serrano A."/>
            <person name="Linde D."/>
            <person name="Babiker R."/>
            <person name="Drula E."/>
            <person name="Ayuso-Fernandez I."/>
            <person name="Pacheco R."/>
            <person name="Padilla G."/>
            <person name="Ferreira P."/>
            <person name="Barriuso J."/>
            <person name="Kellner H."/>
            <person name="Castanera R."/>
            <person name="Alfaro M."/>
            <person name="Ramirez L."/>
            <person name="Pisabarro A.G."/>
            <person name="Kuo A."/>
            <person name="Tritt A."/>
            <person name="Lipzen A."/>
            <person name="He G."/>
            <person name="Yan M."/>
            <person name="Ng V."/>
            <person name="Cullen D."/>
            <person name="Martin F."/>
            <person name="Rosso M.-N."/>
            <person name="Henrissat B."/>
            <person name="Hibbett D."/>
            <person name="Martinez A.T."/>
            <person name="Grigoriev I.V."/>
        </authorList>
    </citation>
    <scope>NUCLEOTIDE SEQUENCE</scope>
    <source>
        <strain evidence="9">CBS 506.95</strain>
    </source>
</reference>
<dbReference type="OrthoDB" id="8048523at2759"/>
<evidence type="ECO:0000256" key="7">
    <source>
        <dbReference type="SAM" id="MobiDB-lite"/>
    </source>
</evidence>